<dbReference type="RefSeq" id="XP_001419819.1">
    <property type="nucleotide sequence ID" value="XM_001419782.1"/>
</dbReference>
<feature type="non-terminal residue" evidence="9">
    <location>
        <position position="1"/>
    </location>
</feature>
<dbReference type="PANTHER" id="PTHR15492">
    <property type="entry name" value="CYCLIN D1-BINDING PROTEIN 1"/>
    <property type="match status" value="1"/>
</dbReference>
<comment type="similarity">
    <text evidence="3">Belongs to the CCNDBP1 family.</text>
</comment>
<evidence type="ECO:0000256" key="5">
    <source>
        <dbReference type="ARBA" id="ARBA00023242"/>
    </source>
</evidence>
<protein>
    <submittedName>
        <fullName evidence="9">Uncharacterized protein</fullName>
    </submittedName>
</protein>
<accession>A4S2X1</accession>
<dbReference type="Pfam" id="PF20936">
    <property type="entry name" value="GCIP_C"/>
    <property type="match status" value="1"/>
</dbReference>
<evidence type="ECO:0000313" key="9">
    <source>
        <dbReference type="EMBL" id="ABO98112.1"/>
    </source>
</evidence>
<dbReference type="AlphaFoldDB" id="A4S2X1"/>
<evidence type="ECO:0000256" key="6">
    <source>
        <dbReference type="ARBA" id="ARBA00023306"/>
    </source>
</evidence>
<name>A4S2X1_OSTLU</name>
<organism evidence="9 10">
    <name type="scientific">Ostreococcus lucimarinus (strain CCE9901)</name>
    <dbReference type="NCBI Taxonomy" id="436017"/>
    <lineage>
        <taxon>Eukaryota</taxon>
        <taxon>Viridiplantae</taxon>
        <taxon>Chlorophyta</taxon>
        <taxon>Mamiellophyceae</taxon>
        <taxon>Mamiellales</taxon>
        <taxon>Bathycoccaceae</taxon>
        <taxon>Ostreococcus</taxon>
    </lineage>
</organism>
<feature type="domain" description="Cyclin-D1-binding protein 1-like C-terminal" evidence="8">
    <location>
        <begin position="128"/>
        <end position="219"/>
    </location>
</feature>
<dbReference type="GeneID" id="5003878"/>
<evidence type="ECO:0000259" key="8">
    <source>
        <dbReference type="Pfam" id="PF20936"/>
    </source>
</evidence>
<feature type="domain" description="Cyclin-D1-binding protein 1-like N-terminal" evidence="7">
    <location>
        <begin position="21"/>
        <end position="111"/>
    </location>
</feature>
<evidence type="ECO:0000256" key="4">
    <source>
        <dbReference type="ARBA" id="ARBA00022490"/>
    </source>
</evidence>
<comment type="subcellular location">
    <subcellularLocation>
        <location evidence="2">Cytoplasm</location>
    </subcellularLocation>
    <subcellularLocation>
        <location evidence="1">Nucleus</location>
    </subcellularLocation>
</comment>
<dbReference type="OrthoDB" id="10528356at2759"/>
<evidence type="ECO:0000313" key="10">
    <source>
        <dbReference type="Proteomes" id="UP000001568"/>
    </source>
</evidence>
<dbReference type="Gene3D" id="1.20.1410.10">
    <property type="entry name" value="I/LWEQ domain"/>
    <property type="match status" value="1"/>
</dbReference>
<dbReference type="Gramene" id="ABO98112">
    <property type="protein sequence ID" value="ABO98112"/>
    <property type="gene ID" value="OSTLU_93272"/>
</dbReference>
<dbReference type="GO" id="GO:0005737">
    <property type="term" value="C:cytoplasm"/>
    <property type="evidence" value="ECO:0007669"/>
    <property type="project" value="UniProtKB-SubCell"/>
</dbReference>
<dbReference type="GO" id="GO:0005634">
    <property type="term" value="C:nucleus"/>
    <property type="evidence" value="ECO:0007669"/>
    <property type="project" value="UniProtKB-SubCell"/>
</dbReference>
<dbReference type="KEGG" id="olu:OSTLU_93272"/>
<evidence type="ECO:0000256" key="2">
    <source>
        <dbReference type="ARBA" id="ARBA00004496"/>
    </source>
</evidence>
<dbReference type="EMBL" id="CP000589">
    <property type="protein sequence ID" value="ABO98112.1"/>
    <property type="molecule type" value="Genomic_DNA"/>
</dbReference>
<keyword evidence="5" id="KW-0539">Nucleus</keyword>
<dbReference type="InterPro" id="IPR026907">
    <property type="entry name" value="GCIP-like"/>
</dbReference>
<dbReference type="InterPro" id="IPR049318">
    <property type="entry name" value="GCIP_C"/>
</dbReference>
<keyword evidence="4" id="KW-0963">Cytoplasm</keyword>
<dbReference type="OMA" id="GAVWEAS"/>
<evidence type="ECO:0000256" key="1">
    <source>
        <dbReference type="ARBA" id="ARBA00004123"/>
    </source>
</evidence>
<proteinExistence type="inferred from homology"/>
<dbReference type="Proteomes" id="UP000001568">
    <property type="component" value="Chromosome 9"/>
</dbReference>
<dbReference type="InterPro" id="IPR049317">
    <property type="entry name" value="GCIP-like_N"/>
</dbReference>
<dbReference type="PANTHER" id="PTHR15492:SF1">
    <property type="entry name" value="CYCLIN-D1-BINDING PROTEIN 1"/>
    <property type="match status" value="1"/>
</dbReference>
<keyword evidence="10" id="KW-1185">Reference proteome</keyword>
<dbReference type="Pfam" id="PF13324">
    <property type="entry name" value="GCIP_N"/>
    <property type="match status" value="1"/>
</dbReference>
<dbReference type="STRING" id="436017.A4S2X1"/>
<gene>
    <name evidence="9" type="ORF">OSTLU_93272</name>
</gene>
<evidence type="ECO:0000259" key="7">
    <source>
        <dbReference type="Pfam" id="PF13324"/>
    </source>
</evidence>
<keyword evidence="6" id="KW-0131">Cell cycle</keyword>
<dbReference type="HOGENOM" id="CLU_1105092_0_0_1"/>
<sequence>VLAALRDAHAALTLETAKTLEARGNAGRCFREEISNLARASCEATKATIRAACARAREGRAANVRRGVGAVWEASKAFAKAPKDAVRAVAARLMTCARFVKDVDDEMRALGEDEEGAAASTRTDEDDLRFCDDDFSETEMANAKALRVFVKECVALLKALILPTVKEKTARLEALEPIVDACLEFQNCVEEIGAGAYPPQDVDDLKVHVRTAREAGKKMFECVRDAGIGDDETENAFARFDETGASVSLRVD</sequence>
<reference evidence="9 10" key="1">
    <citation type="journal article" date="2007" name="Proc. Natl. Acad. Sci. U.S.A.">
        <title>The tiny eukaryote Ostreococcus provides genomic insights into the paradox of plankton speciation.</title>
        <authorList>
            <person name="Palenik B."/>
            <person name="Grimwood J."/>
            <person name="Aerts A."/>
            <person name="Rouze P."/>
            <person name="Salamov A."/>
            <person name="Putnam N."/>
            <person name="Dupont C."/>
            <person name="Jorgensen R."/>
            <person name="Derelle E."/>
            <person name="Rombauts S."/>
            <person name="Zhou K."/>
            <person name="Otillar R."/>
            <person name="Merchant S.S."/>
            <person name="Podell S."/>
            <person name="Gaasterland T."/>
            <person name="Napoli C."/>
            <person name="Gendler K."/>
            <person name="Manuell A."/>
            <person name="Tai V."/>
            <person name="Vallon O."/>
            <person name="Piganeau G."/>
            <person name="Jancek S."/>
            <person name="Heijde M."/>
            <person name="Jabbari K."/>
            <person name="Bowler C."/>
            <person name="Lohr M."/>
            <person name="Robbens S."/>
            <person name="Werner G."/>
            <person name="Dubchak I."/>
            <person name="Pazour G.J."/>
            <person name="Ren Q."/>
            <person name="Paulsen I."/>
            <person name="Delwiche C."/>
            <person name="Schmutz J."/>
            <person name="Rokhsar D."/>
            <person name="Van de Peer Y."/>
            <person name="Moreau H."/>
            <person name="Grigoriev I.V."/>
        </authorList>
    </citation>
    <scope>NUCLEOTIDE SEQUENCE [LARGE SCALE GENOMIC DNA]</scope>
    <source>
        <strain evidence="9 10">CCE9901</strain>
    </source>
</reference>
<evidence type="ECO:0000256" key="3">
    <source>
        <dbReference type="ARBA" id="ARBA00008940"/>
    </source>
</evidence>